<dbReference type="Proteomes" id="UP001526426">
    <property type="component" value="Unassembled WGS sequence"/>
</dbReference>
<dbReference type="PANTHER" id="PTHR43434:SF13">
    <property type="entry name" value="PHOSPHOGLYCOLATE PHOSPHATASE"/>
    <property type="match status" value="1"/>
</dbReference>
<dbReference type="Gene3D" id="1.10.150.240">
    <property type="entry name" value="Putative phosphatase, domain 2"/>
    <property type="match status" value="1"/>
</dbReference>
<dbReference type="InterPro" id="IPR023198">
    <property type="entry name" value="PGP-like_dom2"/>
</dbReference>
<gene>
    <name evidence="1" type="ORF">K4A83_05590</name>
</gene>
<dbReference type="SUPFAM" id="SSF56784">
    <property type="entry name" value="HAD-like"/>
    <property type="match status" value="1"/>
</dbReference>
<reference evidence="1 2" key="1">
    <citation type="submission" date="2021-08" db="EMBL/GenBank/DDBJ databases">
        <title>Draft genome sequence of Spirulina subsalsa with high tolerance to salinity and hype-accumulation of phycocyanin.</title>
        <authorList>
            <person name="Pei H."/>
            <person name="Jiang L."/>
        </authorList>
    </citation>
    <scope>NUCLEOTIDE SEQUENCE [LARGE SCALE GENOMIC DNA]</scope>
    <source>
        <strain evidence="1 2">FACHB-351</strain>
    </source>
</reference>
<comment type="caution">
    <text evidence="1">The sequence shown here is derived from an EMBL/GenBank/DDBJ whole genome shotgun (WGS) entry which is preliminary data.</text>
</comment>
<evidence type="ECO:0000313" key="2">
    <source>
        <dbReference type="Proteomes" id="UP001526426"/>
    </source>
</evidence>
<sequence length="220" mass="24988">MTLRFIVFDFDGTIADTRPTFIQILNGLAGEFGYEPVNEDEARQLRHLSSEEIVRQSKLSPFKIPFLLRRAKRELNKEISQIAPIWGMDKALEQLKQEGYELGIVTSNSQENVIKFLAAHQLEDLFCFISSGTTIFGKHKLIQQFLRCNELVPSAMLYVGDETRDIEAARRCQVPVIAVTWGFNSTDILTQYRPDGLAHHPQELLQVIQKAAIAKNLTPT</sequence>
<dbReference type="Gene3D" id="3.40.50.1000">
    <property type="entry name" value="HAD superfamily/HAD-like"/>
    <property type="match status" value="1"/>
</dbReference>
<dbReference type="InterPro" id="IPR006439">
    <property type="entry name" value="HAD-SF_hydro_IA"/>
</dbReference>
<name>A0ABT3L2K7_9CYAN</name>
<proteinExistence type="predicted"/>
<dbReference type="EMBL" id="JAIHOM010000019">
    <property type="protein sequence ID" value="MCW6035746.1"/>
    <property type="molecule type" value="Genomic_DNA"/>
</dbReference>
<dbReference type="Pfam" id="PF13419">
    <property type="entry name" value="HAD_2"/>
    <property type="match status" value="1"/>
</dbReference>
<organism evidence="1 2">
    <name type="scientific">Spirulina subsalsa FACHB-351</name>
    <dbReference type="NCBI Taxonomy" id="234711"/>
    <lineage>
        <taxon>Bacteria</taxon>
        <taxon>Bacillati</taxon>
        <taxon>Cyanobacteriota</taxon>
        <taxon>Cyanophyceae</taxon>
        <taxon>Spirulinales</taxon>
        <taxon>Spirulinaceae</taxon>
        <taxon>Spirulina</taxon>
    </lineage>
</organism>
<dbReference type="InterPro" id="IPR041492">
    <property type="entry name" value="HAD_2"/>
</dbReference>
<dbReference type="GO" id="GO:0016787">
    <property type="term" value="F:hydrolase activity"/>
    <property type="evidence" value="ECO:0007669"/>
    <property type="project" value="UniProtKB-KW"/>
</dbReference>
<dbReference type="NCBIfam" id="TIGR01549">
    <property type="entry name" value="HAD-SF-IA-v1"/>
    <property type="match status" value="1"/>
</dbReference>
<protein>
    <submittedName>
        <fullName evidence="1">HAD-IA family hydrolase</fullName>
    </submittedName>
</protein>
<dbReference type="InterPro" id="IPR036412">
    <property type="entry name" value="HAD-like_sf"/>
</dbReference>
<accession>A0ABT3L2K7</accession>
<dbReference type="InterPro" id="IPR023214">
    <property type="entry name" value="HAD_sf"/>
</dbReference>
<dbReference type="RefSeq" id="WP_265263462.1">
    <property type="nucleotide sequence ID" value="NZ_JAIHOM010000019.1"/>
</dbReference>
<dbReference type="PANTHER" id="PTHR43434">
    <property type="entry name" value="PHOSPHOGLYCOLATE PHOSPHATASE"/>
    <property type="match status" value="1"/>
</dbReference>
<keyword evidence="2" id="KW-1185">Reference proteome</keyword>
<dbReference type="SFLD" id="SFLDG01129">
    <property type="entry name" value="C1.5:_HAD__Beta-PGM__Phosphata"/>
    <property type="match status" value="1"/>
</dbReference>
<dbReference type="SFLD" id="SFLDS00003">
    <property type="entry name" value="Haloacid_Dehalogenase"/>
    <property type="match status" value="1"/>
</dbReference>
<evidence type="ECO:0000313" key="1">
    <source>
        <dbReference type="EMBL" id="MCW6035746.1"/>
    </source>
</evidence>
<keyword evidence="1" id="KW-0378">Hydrolase</keyword>
<dbReference type="InterPro" id="IPR050155">
    <property type="entry name" value="HAD-like_hydrolase_sf"/>
</dbReference>